<dbReference type="Proteomes" id="UP000441523">
    <property type="component" value="Unassembled WGS sequence"/>
</dbReference>
<name>A0A6N6MI38_9HYPH</name>
<gene>
    <name evidence="1" type="ORF">F6X51_23985</name>
</gene>
<dbReference type="AlphaFoldDB" id="A0A6N6MI38"/>
<dbReference type="EMBL" id="VZZJ01000033">
    <property type="protein sequence ID" value="KAB1070037.1"/>
    <property type="molecule type" value="Genomic_DNA"/>
</dbReference>
<dbReference type="RefSeq" id="WP_150966229.1">
    <property type="nucleotide sequence ID" value="NZ_VZZJ01000033.1"/>
</dbReference>
<protein>
    <submittedName>
        <fullName evidence="1">Uncharacterized protein</fullName>
    </submittedName>
</protein>
<keyword evidence="2" id="KW-1185">Reference proteome</keyword>
<reference evidence="1 2" key="1">
    <citation type="submission" date="2019-09" db="EMBL/GenBank/DDBJ databases">
        <title>YIM 132548 draft genome.</title>
        <authorList>
            <person name="Jiang L."/>
        </authorList>
    </citation>
    <scope>NUCLEOTIDE SEQUENCE [LARGE SCALE GENOMIC DNA]</scope>
    <source>
        <strain evidence="1 2">YIM 132548</strain>
    </source>
</reference>
<evidence type="ECO:0000313" key="1">
    <source>
        <dbReference type="EMBL" id="KAB1070037.1"/>
    </source>
</evidence>
<organism evidence="1 2">
    <name type="scientific">Methylobacterium planeticum</name>
    <dbReference type="NCBI Taxonomy" id="2615211"/>
    <lineage>
        <taxon>Bacteria</taxon>
        <taxon>Pseudomonadati</taxon>
        <taxon>Pseudomonadota</taxon>
        <taxon>Alphaproteobacteria</taxon>
        <taxon>Hyphomicrobiales</taxon>
        <taxon>Methylobacteriaceae</taxon>
        <taxon>Methylobacterium</taxon>
    </lineage>
</organism>
<accession>A0A6N6MI38</accession>
<comment type="caution">
    <text evidence="1">The sequence shown here is derived from an EMBL/GenBank/DDBJ whole genome shotgun (WGS) entry which is preliminary data.</text>
</comment>
<proteinExistence type="predicted"/>
<evidence type="ECO:0000313" key="2">
    <source>
        <dbReference type="Proteomes" id="UP000441523"/>
    </source>
</evidence>
<sequence length="81" mass="8804">MFEFLMNGVIVGGSRDLQAKRASQGCQRVTMGRYNSASGPEQVLEVLHASAMRIPRNRSHPVGIDHPAPRIQCLHSCSAAC</sequence>